<comment type="caution">
    <text evidence="2">The sequence shown here is derived from an EMBL/GenBank/DDBJ whole genome shotgun (WGS) entry which is preliminary data.</text>
</comment>
<proteinExistence type="predicted"/>
<sequence>MLTNGSQRLDDMLSQGKRCDGKRELGLPALMFYAQGCYSGYPTGKQIKSSHKSMTHHTTSCTPTAAHLKMSKDIAGEKVDSSLYQRIIGYCNADWPGCSDDPTRFKSYKPTAFSLVHCSSVSFKSPPMALSPSKNASPAKGKSSSVSSTHARTSSCNAPSVTVKIEFLGITLSADYSVFYLTLKHLAEELTGGTVYVWPVDGQLLVVSLTIKYVILNIIGKRGGICVQSLVVPCQYVCYSHSYLLFKTFEWFSFVSTPDHTAPIDAVGTIPHVIFLSMRLLHDSHIPDGPTDFATTPRGSQGPSVASPIVGQPLVVPVVLANRLLQALVAESPLTDWSNQ</sequence>
<dbReference type="Proteomes" id="UP000321947">
    <property type="component" value="Unassembled WGS sequence"/>
</dbReference>
<dbReference type="AlphaFoldDB" id="A0A5A7V0X6"/>
<evidence type="ECO:0000313" key="3">
    <source>
        <dbReference type="EMBL" id="TYK18542.1"/>
    </source>
</evidence>
<dbReference type="Proteomes" id="UP000321393">
    <property type="component" value="Unassembled WGS sequence"/>
</dbReference>
<reference evidence="4 5" key="1">
    <citation type="submission" date="2019-08" db="EMBL/GenBank/DDBJ databases">
        <title>Draft genome sequences of two oriental melons (Cucumis melo L. var makuwa).</title>
        <authorList>
            <person name="Kwon S.-Y."/>
        </authorList>
    </citation>
    <scope>NUCLEOTIDE SEQUENCE [LARGE SCALE GENOMIC DNA]</scope>
    <source>
        <strain evidence="5">cv. Chang Bougi</strain>
        <strain evidence="4">cv. SW 3</strain>
        <tissue evidence="2">Leaf</tissue>
    </source>
</reference>
<dbReference type="EMBL" id="SSTE01005668">
    <property type="protein sequence ID" value="KAA0060457.1"/>
    <property type="molecule type" value="Genomic_DNA"/>
</dbReference>
<evidence type="ECO:0000256" key="1">
    <source>
        <dbReference type="SAM" id="MobiDB-lite"/>
    </source>
</evidence>
<evidence type="ECO:0000313" key="2">
    <source>
        <dbReference type="EMBL" id="KAA0060457.1"/>
    </source>
</evidence>
<name>A0A5A7V0X6_CUCMM</name>
<protein>
    <submittedName>
        <fullName evidence="2">Flocculation protein FLO11-like</fullName>
    </submittedName>
</protein>
<evidence type="ECO:0000313" key="5">
    <source>
        <dbReference type="Proteomes" id="UP000321947"/>
    </source>
</evidence>
<gene>
    <name evidence="3" type="ORF">E5676_scaffold119G00430</name>
    <name evidence="2" type="ORF">E6C27_scaffold22G002850</name>
</gene>
<feature type="compositionally biased region" description="Low complexity" evidence="1">
    <location>
        <begin position="143"/>
        <end position="154"/>
    </location>
</feature>
<dbReference type="EMBL" id="SSTD01007659">
    <property type="protein sequence ID" value="TYK18542.1"/>
    <property type="molecule type" value="Genomic_DNA"/>
</dbReference>
<accession>A0A5A7V0X6</accession>
<evidence type="ECO:0000313" key="4">
    <source>
        <dbReference type="Proteomes" id="UP000321393"/>
    </source>
</evidence>
<feature type="region of interest" description="Disordered" evidence="1">
    <location>
        <begin position="131"/>
        <end position="154"/>
    </location>
</feature>
<organism evidence="2 4">
    <name type="scientific">Cucumis melo var. makuwa</name>
    <name type="common">Oriental melon</name>
    <dbReference type="NCBI Taxonomy" id="1194695"/>
    <lineage>
        <taxon>Eukaryota</taxon>
        <taxon>Viridiplantae</taxon>
        <taxon>Streptophyta</taxon>
        <taxon>Embryophyta</taxon>
        <taxon>Tracheophyta</taxon>
        <taxon>Spermatophyta</taxon>
        <taxon>Magnoliopsida</taxon>
        <taxon>eudicotyledons</taxon>
        <taxon>Gunneridae</taxon>
        <taxon>Pentapetalae</taxon>
        <taxon>rosids</taxon>
        <taxon>fabids</taxon>
        <taxon>Cucurbitales</taxon>
        <taxon>Cucurbitaceae</taxon>
        <taxon>Benincaseae</taxon>
        <taxon>Cucumis</taxon>
    </lineage>
</organism>